<gene>
    <name evidence="2" type="ORF">SAMN04487928_11643</name>
</gene>
<dbReference type="Gene3D" id="1.10.260.40">
    <property type="entry name" value="lambda repressor-like DNA-binding domains"/>
    <property type="match status" value="1"/>
</dbReference>
<dbReference type="GO" id="GO:0003677">
    <property type="term" value="F:DNA binding"/>
    <property type="evidence" value="ECO:0007669"/>
    <property type="project" value="InterPro"/>
</dbReference>
<sequence>MAITIKELRDNTGLTQKAFAIKYGIPLGTLRRWEQGESRPAPYILGMLSMLIPSSERYSEIIQTPAGDKYYYDKSANSITDSYGNMIRISTSMEGVKRENLPLYVKDMFDSFYEIRAKFEKDCEYDKKEDIIWS</sequence>
<feature type="domain" description="HTH cro/C1-type" evidence="1">
    <location>
        <begin position="5"/>
        <end position="59"/>
    </location>
</feature>
<organism evidence="2 3">
    <name type="scientific">Butyrivibrio proteoclasticus</name>
    <dbReference type="NCBI Taxonomy" id="43305"/>
    <lineage>
        <taxon>Bacteria</taxon>
        <taxon>Bacillati</taxon>
        <taxon>Bacillota</taxon>
        <taxon>Clostridia</taxon>
        <taxon>Lachnospirales</taxon>
        <taxon>Lachnospiraceae</taxon>
        <taxon>Butyrivibrio</taxon>
    </lineage>
</organism>
<dbReference type="InterPro" id="IPR001387">
    <property type="entry name" value="Cro/C1-type_HTH"/>
</dbReference>
<dbReference type="Pfam" id="PF01381">
    <property type="entry name" value="HTH_3"/>
    <property type="match status" value="1"/>
</dbReference>
<dbReference type="Proteomes" id="UP000182624">
    <property type="component" value="Unassembled WGS sequence"/>
</dbReference>
<dbReference type="PROSITE" id="PS50943">
    <property type="entry name" value="HTH_CROC1"/>
    <property type="match status" value="1"/>
</dbReference>
<dbReference type="AlphaFoldDB" id="A0A1I5VAI6"/>
<evidence type="ECO:0000313" key="2">
    <source>
        <dbReference type="EMBL" id="SFQ04347.1"/>
    </source>
</evidence>
<dbReference type="CDD" id="cd00093">
    <property type="entry name" value="HTH_XRE"/>
    <property type="match status" value="1"/>
</dbReference>
<dbReference type="SMART" id="SM00530">
    <property type="entry name" value="HTH_XRE"/>
    <property type="match status" value="1"/>
</dbReference>
<name>A0A1I5VAI6_9FIRM</name>
<dbReference type="EMBL" id="FOXO01000016">
    <property type="protein sequence ID" value="SFQ04347.1"/>
    <property type="molecule type" value="Genomic_DNA"/>
</dbReference>
<keyword evidence="3" id="KW-1185">Reference proteome</keyword>
<reference evidence="3" key="1">
    <citation type="submission" date="2016-10" db="EMBL/GenBank/DDBJ databases">
        <authorList>
            <person name="Varghese N."/>
            <person name="Submissions S."/>
        </authorList>
    </citation>
    <scope>NUCLEOTIDE SEQUENCE [LARGE SCALE GENOMIC DNA]</scope>
    <source>
        <strain evidence="3">P18</strain>
    </source>
</reference>
<evidence type="ECO:0000313" key="3">
    <source>
        <dbReference type="Proteomes" id="UP000182624"/>
    </source>
</evidence>
<dbReference type="OrthoDB" id="9774673at2"/>
<accession>A0A1I5VAI6</accession>
<evidence type="ECO:0000259" key="1">
    <source>
        <dbReference type="PROSITE" id="PS50943"/>
    </source>
</evidence>
<proteinExistence type="predicted"/>
<dbReference type="SUPFAM" id="SSF47413">
    <property type="entry name" value="lambda repressor-like DNA-binding domains"/>
    <property type="match status" value="1"/>
</dbReference>
<protein>
    <submittedName>
        <fullName evidence="2">Helix-turn-helix</fullName>
    </submittedName>
</protein>
<dbReference type="InterPro" id="IPR010982">
    <property type="entry name" value="Lambda_DNA-bd_dom_sf"/>
</dbReference>
<dbReference type="RefSeq" id="WP_074888619.1">
    <property type="nucleotide sequence ID" value="NZ_FOXO01000016.1"/>
</dbReference>